<gene>
    <name evidence="2" type="ORF">A0J61_05069</name>
</gene>
<keyword evidence="1" id="KW-0812">Transmembrane</keyword>
<keyword evidence="1" id="KW-1133">Transmembrane helix</keyword>
<accession>A0A1C7NHQ8</accession>
<evidence type="ECO:0000256" key="1">
    <source>
        <dbReference type="SAM" id="Phobius"/>
    </source>
</evidence>
<evidence type="ECO:0000313" key="3">
    <source>
        <dbReference type="Proteomes" id="UP000093000"/>
    </source>
</evidence>
<proteinExistence type="predicted"/>
<evidence type="ECO:0000313" key="2">
    <source>
        <dbReference type="EMBL" id="OBZ86884.1"/>
    </source>
</evidence>
<dbReference type="InParanoid" id="A0A1C7NHQ8"/>
<sequence length="75" mass="8640">MLNQPDMKRIPPSIIFSVVDDGIFTRIQEMTIRSKGRRELLNWIIALFTLVRPLQTFNITMLSPSIIIIPEGKSQ</sequence>
<dbReference type="Proteomes" id="UP000093000">
    <property type="component" value="Unassembled WGS sequence"/>
</dbReference>
<dbReference type="EMBL" id="LUGH01000264">
    <property type="protein sequence ID" value="OBZ86884.1"/>
    <property type="molecule type" value="Genomic_DNA"/>
</dbReference>
<protein>
    <submittedName>
        <fullName evidence="2">Uncharacterized protein</fullName>
    </submittedName>
</protein>
<keyword evidence="3" id="KW-1185">Reference proteome</keyword>
<comment type="caution">
    <text evidence="2">The sequence shown here is derived from an EMBL/GenBank/DDBJ whole genome shotgun (WGS) entry which is preliminary data.</text>
</comment>
<reference evidence="2 3" key="1">
    <citation type="submission" date="2016-03" db="EMBL/GenBank/DDBJ databases">
        <title>Choanephora cucurbitarum.</title>
        <authorList>
            <person name="Min B."/>
            <person name="Park H."/>
            <person name="Park J.-H."/>
            <person name="Shin H.-D."/>
            <person name="Choi I.-G."/>
        </authorList>
    </citation>
    <scope>NUCLEOTIDE SEQUENCE [LARGE SCALE GENOMIC DNA]</scope>
    <source>
        <strain evidence="2 3">KUS-F28377</strain>
    </source>
</reference>
<organism evidence="2 3">
    <name type="scientific">Choanephora cucurbitarum</name>
    <dbReference type="NCBI Taxonomy" id="101091"/>
    <lineage>
        <taxon>Eukaryota</taxon>
        <taxon>Fungi</taxon>
        <taxon>Fungi incertae sedis</taxon>
        <taxon>Mucoromycota</taxon>
        <taxon>Mucoromycotina</taxon>
        <taxon>Mucoromycetes</taxon>
        <taxon>Mucorales</taxon>
        <taxon>Mucorineae</taxon>
        <taxon>Choanephoraceae</taxon>
        <taxon>Choanephoroideae</taxon>
        <taxon>Choanephora</taxon>
    </lineage>
</organism>
<feature type="transmembrane region" description="Helical" evidence="1">
    <location>
        <begin position="40"/>
        <end position="69"/>
    </location>
</feature>
<keyword evidence="1" id="KW-0472">Membrane</keyword>
<dbReference type="AlphaFoldDB" id="A0A1C7NHQ8"/>
<name>A0A1C7NHQ8_9FUNG</name>